<reference evidence="1 2" key="1">
    <citation type="submission" date="2020-10" db="EMBL/GenBank/DDBJ databases">
        <title>Sequencing the genomes of 1000 actinobacteria strains.</title>
        <authorList>
            <person name="Klenk H.-P."/>
        </authorList>
    </citation>
    <scope>NUCLEOTIDE SEQUENCE [LARGE SCALE GENOMIC DNA]</scope>
    <source>
        <strain evidence="1 2">DSM 44653</strain>
    </source>
</reference>
<proteinExistence type="predicted"/>
<comment type="caution">
    <text evidence="1">The sequence shown here is derived from an EMBL/GenBank/DDBJ whole genome shotgun (WGS) entry which is preliminary data.</text>
</comment>
<accession>A0ABR9IEU1</accession>
<keyword evidence="2" id="KW-1185">Reference proteome</keyword>
<evidence type="ECO:0000313" key="2">
    <source>
        <dbReference type="Proteomes" id="UP000631670"/>
    </source>
</evidence>
<protein>
    <submittedName>
        <fullName evidence="1">Uncharacterized protein</fullName>
    </submittedName>
</protein>
<evidence type="ECO:0000313" key="1">
    <source>
        <dbReference type="EMBL" id="MBE1501707.1"/>
    </source>
</evidence>
<dbReference type="Proteomes" id="UP000631670">
    <property type="component" value="Unassembled WGS sequence"/>
</dbReference>
<name>A0ABR9IEU1_9PSEU</name>
<dbReference type="RefSeq" id="WP_086856970.1">
    <property type="nucleotide sequence ID" value="NZ_JADBEG010000001.1"/>
</dbReference>
<sequence>MTGLWVRGPVGLDAGARVTRPRCRVVLVVVPSVTAGTRLVELVSLLEPDLRVQVVYTVPHTTERWPGAEEFVRGLHGLVLPWEQALAHRFDLVLAASPRQLAEVHGPVLLVGHGAGPVSRRFSRKAGQATEPTTGFDRELLTFRGRVLPSVLGLGTDAEADLVRERCPEALPNAVVAGDICYDRMRASRHRRDAYRAALGVPPDRRLVVISTTWFTDSAFGRLPRLYRDVVDALPSDEFTVAAILHPLVWAVHGRRQVSAWLSDAVARGLLLIPPESGWQATMLAADWVIGDHGSTTGYAAAMGCPVTYVSMPAGQPREGSVAAAVRTHALPLTWGRPLPEQLDSARERVAELAAAATGAITSRPDRAAEILRAAMYRLLELSAPASPAVPPLVPAPCPLPAWSA</sequence>
<dbReference type="EMBL" id="JADBEG010000001">
    <property type="protein sequence ID" value="MBE1501707.1"/>
    <property type="molecule type" value="Genomic_DNA"/>
</dbReference>
<dbReference type="SUPFAM" id="SSF53756">
    <property type="entry name" value="UDP-Glycosyltransferase/glycogen phosphorylase"/>
    <property type="match status" value="1"/>
</dbReference>
<organism evidence="1 2">
    <name type="scientific">Amycolatopsis lexingtonensis</name>
    <dbReference type="NCBI Taxonomy" id="218822"/>
    <lineage>
        <taxon>Bacteria</taxon>
        <taxon>Bacillati</taxon>
        <taxon>Actinomycetota</taxon>
        <taxon>Actinomycetes</taxon>
        <taxon>Pseudonocardiales</taxon>
        <taxon>Pseudonocardiaceae</taxon>
        <taxon>Amycolatopsis</taxon>
    </lineage>
</organism>
<gene>
    <name evidence="1" type="ORF">H4696_008807</name>
</gene>